<dbReference type="EMBL" id="DXEU01000094">
    <property type="protein sequence ID" value="HIX52197.1"/>
    <property type="molecule type" value="Genomic_DNA"/>
</dbReference>
<dbReference type="PANTHER" id="PTHR10000:SF25">
    <property type="entry name" value="PHOSPHATASE YKRA-RELATED"/>
    <property type="match status" value="1"/>
</dbReference>
<dbReference type="NCBIfam" id="TIGR01484">
    <property type="entry name" value="HAD-SF-IIB"/>
    <property type="match status" value="1"/>
</dbReference>
<name>A0A9D1W4L3_9FIRM</name>
<dbReference type="Gene3D" id="3.30.1240.10">
    <property type="match status" value="1"/>
</dbReference>
<reference evidence="1" key="1">
    <citation type="journal article" date="2021" name="PeerJ">
        <title>Extensive microbial diversity within the chicken gut microbiome revealed by metagenomics and culture.</title>
        <authorList>
            <person name="Gilroy R."/>
            <person name="Ravi A."/>
            <person name="Getino M."/>
            <person name="Pursley I."/>
            <person name="Horton D.L."/>
            <person name="Alikhan N.F."/>
            <person name="Baker D."/>
            <person name="Gharbi K."/>
            <person name="Hall N."/>
            <person name="Watson M."/>
            <person name="Adriaenssens E.M."/>
            <person name="Foster-Nyarko E."/>
            <person name="Jarju S."/>
            <person name="Secka A."/>
            <person name="Antonio M."/>
            <person name="Oren A."/>
            <person name="Chaudhuri R.R."/>
            <person name="La Ragione R."/>
            <person name="Hildebrand F."/>
            <person name="Pallen M.J."/>
        </authorList>
    </citation>
    <scope>NUCLEOTIDE SEQUENCE</scope>
    <source>
        <strain evidence="1">ChiGjej4B4-12881</strain>
    </source>
</reference>
<dbReference type="InterPro" id="IPR023214">
    <property type="entry name" value="HAD_sf"/>
</dbReference>
<gene>
    <name evidence="1" type="ORF">IAA28_05270</name>
</gene>
<dbReference type="SFLD" id="SFLDS00003">
    <property type="entry name" value="Haloacid_Dehalogenase"/>
    <property type="match status" value="1"/>
</dbReference>
<proteinExistence type="predicted"/>
<dbReference type="Gene3D" id="3.40.50.1000">
    <property type="entry name" value="HAD superfamily/HAD-like"/>
    <property type="match status" value="1"/>
</dbReference>
<dbReference type="SFLD" id="SFLDG01140">
    <property type="entry name" value="C2.B:_Phosphomannomutase_and_P"/>
    <property type="match status" value="1"/>
</dbReference>
<dbReference type="GO" id="GO:0000287">
    <property type="term" value="F:magnesium ion binding"/>
    <property type="evidence" value="ECO:0007669"/>
    <property type="project" value="TreeGrafter"/>
</dbReference>
<comment type="caution">
    <text evidence="1">The sequence shown here is derived from an EMBL/GenBank/DDBJ whole genome shotgun (WGS) entry which is preliminary data.</text>
</comment>
<dbReference type="NCBIfam" id="TIGR00099">
    <property type="entry name" value="Cof-subfamily"/>
    <property type="match status" value="1"/>
</dbReference>
<dbReference type="GO" id="GO:0016791">
    <property type="term" value="F:phosphatase activity"/>
    <property type="evidence" value="ECO:0007669"/>
    <property type="project" value="TreeGrafter"/>
</dbReference>
<sequence length="268" mass="30424">MKKRIASFDLDQTLLDHSNYQIPESAMRALERLRENFYIVLSTGRDMDNYYSKQYGDLVRPDAVIHLNGTKITVGDQLIYEHRMDQGLLERVLDYADKSGYAIGVTIGDEDYYLHPEKVEEMDLHRWGQSERCFKDPRELLDQGVRTLAYIGFEDGALDMEEKFPELKFLMFAGRMGADVVEREASKAKGLIRLCRHLGTTPAEAVAFGDSMNDYEILKEAGLGIAMGNAMDELKAVADYVTAPIGEDGIWKACEHFHFFQTEGEVDA</sequence>
<dbReference type="Proteomes" id="UP000886780">
    <property type="component" value="Unassembled WGS sequence"/>
</dbReference>
<dbReference type="AlphaFoldDB" id="A0A9D1W4L3"/>
<protein>
    <submittedName>
        <fullName evidence="1">Cof-type HAD-IIB family hydrolase</fullName>
    </submittedName>
</protein>
<dbReference type="GO" id="GO:0005829">
    <property type="term" value="C:cytosol"/>
    <property type="evidence" value="ECO:0007669"/>
    <property type="project" value="TreeGrafter"/>
</dbReference>
<dbReference type="Pfam" id="PF08282">
    <property type="entry name" value="Hydrolase_3"/>
    <property type="match status" value="1"/>
</dbReference>
<dbReference type="InterPro" id="IPR036412">
    <property type="entry name" value="HAD-like_sf"/>
</dbReference>
<keyword evidence="1" id="KW-0378">Hydrolase</keyword>
<organism evidence="1 2">
    <name type="scientific">Candidatus Lachnoclostridium stercoripullorum</name>
    <dbReference type="NCBI Taxonomy" id="2838635"/>
    <lineage>
        <taxon>Bacteria</taxon>
        <taxon>Bacillati</taxon>
        <taxon>Bacillota</taxon>
        <taxon>Clostridia</taxon>
        <taxon>Lachnospirales</taxon>
        <taxon>Lachnospiraceae</taxon>
    </lineage>
</organism>
<reference evidence="1" key="2">
    <citation type="submission" date="2021-04" db="EMBL/GenBank/DDBJ databases">
        <authorList>
            <person name="Gilroy R."/>
        </authorList>
    </citation>
    <scope>NUCLEOTIDE SEQUENCE</scope>
    <source>
        <strain evidence="1">ChiGjej4B4-12881</strain>
    </source>
</reference>
<evidence type="ECO:0000313" key="1">
    <source>
        <dbReference type="EMBL" id="HIX52197.1"/>
    </source>
</evidence>
<dbReference type="PANTHER" id="PTHR10000">
    <property type="entry name" value="PHOSPHOSERINE PHOSPHATASE"/>
    <property type="match status" value="1"/>
</dbReference>
<dbReference type="SUPFAM" id="SSF56784">
    <property type="entry name" value="HAD-like"/>
    <property type="match status" value="1"/>
</dbReference>
<evidence type="ECO:0000313" key="2">
    <source>
        <dbReference type="Proteomes" id="UP000886780"/>
    </source>
</evidence>
<dbReference type="InterPro" id="IPR000150">
    <property type="entry name" value="Cof"/>
</dbReference>
<accession>A0A9D1W4L3</accession>
<dbReference type="PROSITE" id="PS01229">
    <property type="entry name" value="COF_2"/>
    <property type="match status" value="1"/>
</dbReference>
<dbReference type="InterPro" id="IPR006379">
    <property type="entry name" value="HAD-SF_hydro_IIB"/>
</dbReference>